<sequence length="130" mass="14513">MVTNPFEKPKVKVMLKAFVSRTVSQLAKHTTQCMVCGHGLFLYTYMENETNIVGPPRSHVKATFCLNSEVYSVNASSGTISEQLVSVKEESVCILKDFITKHNVPNDVPDELVEASEDDEVPEKPPKKQK</sequence>
<reference evidence="2 3" key="1">
    <citation type="submission" date="2020-10" db="EMBL/GenBank/DDBJ databases">
        <title>The Coptis chinensis genome and diversification of protoberbering-type alkaloids.</title>
        <authorList>
            <person name="Wang B."/>
            <person name="Shu S."/>
            <person name="Song C."/>
            <person name="Liu Y."/>
        </authorList>
    </citation>
    <scope>NUCLEOTIDE SEQUENCE [LARGE SCALE GENOMIC DNA]</scope>
    <source>
        <strain evidence="2">HL-2020</strain>
        <tissue evidence="2">Leaf</tissue>
    </source>
</reference>
<dbReference type="EMBL" id="JADFTS010000007">
    <property type="protein sequence ID" value="KAF9598003.1"/>
    <property type="molecule type" value="Genomic_DNA"/>
</dbReference>
<organism evidence="2 3">
    <name type="scientific">Coptis chinensis</name>
    <dbReference type="NCBI Taxonomy" id="261450"/>
    <lineage>
        <taxon>Eukaryota</taxon>
        <taxon>Viridiplantae</taxon>
        <taxon>Streptophyta</taxon>
        <taxon>Embryophyta</taxon>
        <taxon>Tracheophyta</taxon>
        <taxon>Spermatophyta</taxon>
        <taxon>Magnoliopsida</taxon>
        <taxon>Ranunculales</taxon>
        <taxon>Ranunculaceae</taxon>
        <taxon>Coptidoideae</taxon>
        <taxon>Coptis</taxon>
    </lineage>
</organism>
<proteinExistence type="predicted"/>
<dbReference type="PANTHER" id="PTHR37194:SF2">
    <property type="entry name" value="T2E6.7-RELATED"/>
    <property type="match status" value="1"/>
</dbReference>
<name>A0A835HJG8_9MAGN</name>
<evidence type="ECO:0000313" key="3">
    <source>
        <dbReference type="Proteomes" id="UP000631114"/>
    </source>
</evidence>
<dbReference type="PANTHER" id="PTHR37194">
    <property type="entry name" value="T2E6.7-RELATED"/>
    <property type="match status" value="1"/>
</dbReference>
<evidence type="ECO:0000256" key="1">
    <source>
        <dbReference type="SAM" id="MobiDB-lite"/>
    </source>
</evidence>
<protein>
    <submittedName>
        <fullName evidence="2">Uncharacterized protein</fullName>
    </submittedName>
</protein>
<feature type="compositionally biased region" description="Acidic residues" evidence="1">
    <location>
        <begin position="108"/>
        <end position="121"/>
    </location>
</feature>
<dbReference type="AlphaFoldDB" id="A0A835HJG8"/>
<gene>
    <name evidence="2" type="ORF">IFM89_023575</name>
</gene>
<dbReference type="OrthoDB" id="653441at2759"/>
<evidence type="ECO:0000313" key="2">
    <source>
        <dbReference type="EMBL" id="KAF9598003.1"/>
    </source>
</evidence>
<keyword evidence="3" id="KW-1185">Reference proteome</keyword>
<comment type="caution">
    <text evidence="2">The sequence shown here is derived from an EMBL/GenBank/DDBJ whole genome shotgun (WGS) entry which is preliminary data.</text>
</comment>
<accession>A0A835HJG8</accession>
<feature type="region of interest" description="Disordered" evidence="1">
    <location>
        <begin position="103"/>
        <end position="130"/>
    </location>
</feature>
<dbReference type="Proteomes" id="UP000631114">
    <property type="component" value="Unassembled WGS sequence"/>
</dbReference>